<feature type="region of interest" description="Disordered" evidence="5">
    <location>
        <begin position="136"/>
        <end position="174"/>
    </location>
</feature>
<feature type="compositionally biased region" description="Polar residues" evidence="5">
    <location>
        <begin position="66"/>
        <end position="77"/>
    </location>
</feature>
<dbReference type="Proteomes" id="UP001283341">
    <property type="component" value="Unassembled WGS sequence"/>
</dbReference>
<reference evidence="6" key="2">
    <citation type="submission" date="2023-06" db="EMBL/GenBank/DDBJ databases">
        <authorList>
            <consortium name="Lawrence Berkeley National Laboratory"/>
            <person name="Haridas S."/>
            <person name="Hensen N."/>
            <person name="Bonometti L."/>
            <person name="Westerberg I."/>
            <person name="Brannstrom I.O."/>
            <person name="Guillou S."/>
            <person name="Cros-Aarteil S."/>
            <person name="Calhoun S."/>
            <person name="Kuo A."/>
            <person name="Mondo S."/>
            <person name="Pangilinan J."/>
            <person name="Riley R."/>
            <person name="Labutti K."/>
            <person name="Andreopoulos B."/>
            <person name="Lipzen A."/>
            <person name="Chen C."/>
            <person name="Yanf M."/>
            <person name="Daum C."/>
            <person name="Ng V."/>
            <person name="Clum A."/>
            <person name="Steindorff A."/>
            <person name="Ohm R."/>
            <person name="Martin F."/>
            <person name="Silar P."/>
            <person name="Natvig D."/>
            <person name="Lalanne C."/>
            <person name="Gautier V."/>
            <person name="Ament-Velasquez S.L."/>
            <person name="Kruys A."/>
            <person name="Hutchinson M.I."/>
            <person name="Powell A.J."/>
            <person name="Barry K."/>
            <person name="Miller A.N."/>
            <person name="Grigoriev I.V."/>
            <person name="Debuchy R."/>
            <person name="Gladieux P."/>
            <person name="Thoren M.H."/>
            <person name="Johannesson H."/>
        </authorList>
    </citation>
    <scope>NUCLEOTIDE SEQUENCE</scope>
    <source>
        <strain evidence="6">CBS 118394</strain>
    </source>
</reference>
<dbReference type="PANTHER" id="PTHR47171">
    <property type="entry name" value="FARA-RELATED"/>
    <property type="match status" value="1"/>
</dbReference>
<feature type="compositionally biased region" description="Basic and acidic residues" evidence="5">
    <location>
        <begin position="702"/>
        <end position="711"/>
    </location>
</feature>
<dbReference type="PANTHER" id="PTHR47171:SF6">
    <property type="entry name" value="SPECIFIC TRANSCRIPTION FACTOR, PUTATIVE (AFU_ORTHOLOGUE AFUA_2G06130)-RELATED"/>
    <property type="match status" value="1"/>
</dbReference>
<evidence type="ECO:0000256" key="4">
    <source>
        <dbReference type="ARBA" id="ARBA00023163"/>
    </source>
</evidence>
<evidence type="ECO:0000313" key="7">
    <source>
        <dbReference type="Proteomes" id="UP001283341"/>
    </source>
</evidence>
<keyword evidence="1" id="KW-0862">Zinc</keyword>
<reference evidence="6" key="1">
    <citation type="journal article" date="2023" name="Mol. Phylogenet. Evol.">
        <title>Genome-scale phylogeny and comparative genomics of the fungal order Sordariales.</title>
        <authorList>
            <person name="Hensen N."/>
            <person name="Bonometti L."/>
            <person name="Westerberg I."/>
            <person name="Brannstrom I.O."/>
            <person name="Guillou S."/>
            <person name="Cros-Aarteil S."/>
            <person name="Calhoun S."/>
            <person name="Haridas S."/>
            <person name="Kuo A."/>
            <person name="Mondo S."/>
            <person name="Pangilinan J."/>
            <person name="Riley R."/>
            <person name="LaButti K."/>
            <person name="Andreopoulos B."/>
            <person name="Lipzen A."/>
            <person name="Chen C."/>
            <person name="Yan M."/>
            <person name="Daum C."/>
            <person name="Ng V."/>
            <person name="Clum A."/>
            <person name="Steindorff A."/>
            <person name="Ohm R.A."/>
            <person name="Martin F."/>
            <person name="Silar P."/>
            <person name="Natvig D.O."/>
            <person name="Lalanne C."/>
            <person name="Gautier V."/>
            <person name="Ament-Velasquez S.L."/>
            <person name="Kruys A."/>
            <person name="Hutchinson M.I."/>
            <person name="Powell A.J."/>
            <person name="Barry K."/>
            <person name="Miller A.N."/>
            <person name="Grigoriev I.V."/>
            <person name="Debuchy R."/>
            <person name="Gladieux P."/>
            <person name="Hiltunen Thoren M."/>
            <person name="Johannesson H."/>
        </authorList>
    </citation>
    <scope>NUCLEOTIDE SEQUENCE</scope>
    <source>
        <strain evidence="6">CBS 118394</strain>
    </source>
</reference>
<keyword evidence="3" id="KW-0238">DNA-binding</keyword>
<organism evidence="6 7">
    <name type="scientific">Apodospora peruviana</name>
    <dbReference type="NCBI Taxonomy" id="516989"/>
    <lineage>
        <taxon>Eukaryota</taxon>
        <taxon>Fungi</taxon>
        <taxon>Dikarya</taxon>
        <taxon>Ascomycota</taxon>
        <taxon>Pezizomycotina</taxon>
        <taxon>Sordariomycetes</taxon>
        <taxon>Sordariomycetidae</taxon>
        <taxon>Sordariales</taxon>
        <taxon>Lasiosphaeriaceae</taxon>
        <taxon>Apodospora</taxon>
    </lineage>
</organism>
<evidence type="ECO:0000256" key="1">
    <source>
        <dbReference type="ARBA" id="ARBA00022833"/>
    </source>
</evidence>
<feature type="region of interest" description="Disordered" evidence="5">
    <location>
        <begin position="66"/>
        <end position="118"/>
    </location>
</feature>
<dbReference type="InterPro" id="IPR052073">
    <property type="entry name" value="Amide_Lactam_Regulators"/>
</dbReference>
<feature type="compositionally biased region" description="Polar residues" evidence="5">
    <location>
        <begin position="647"/>
        <end position="663"/>
    </location>
</feature>
<accession>A0AAE0M730</accession>
<feature type="compositionally biased region" description="Basic and acidic residues" evidence="5">
    <location>
        <begin position="606"/>
        <end position="624"/>
    </location>
</feature>
<evidence type="ECO:0000256" key="5">
    <source>
        <dbReference type="SAM" id="MobiDB-lite"/>
    </source>
</evidence>
<feature type="compositionally biased region" description="Polar residues" evidence="5">
    <location>
        <begin position="596"/>
        <end position="605"/>
    </location>
</feature>
<gene>
    <name evidence="6" type="ORF">B0H66DRAFT_638389</name>
</gene>
<protein>
    <submittedName>
        <fullName evidence="6">Uncharacterized protein</fullName>
    </submittedName>
</protein>
<comment type="caution">
    <text evidence="6">The sequence shown here is derived from an EMBL/GenBank/DDBJ whole genome shotgun (WGS) entry which is preliminary data.</text>
</comment>
<evidence type="ECO:0000313" key="6">
    <source>
        <dbReference type="EMBL" id="KAK3321871.1"/>
    </source>
</evidence>
<keyword evidence="4" id="KW-0804">Transcription</keyword>
<keyword evidence="7" id="KW-1185">Reference proteome</keyword>
<proteinExistence type="predicted"/>
<name>A0AAE0M730_9PEZI</name>
<evidence type="ECO:0000256" key="3">
    <source>
        <dbReference type="ARBA" id="ARBA00023125"/>
    </source>
</evidence>
<feature type="region of interest" description="Disordered" evidence="5">
    <location>
        <begin position="696"/>
        <end position="726"/>
    </location>
</feature>
<feature type="region of interest" description="Disordered" evidence="5">
    <location>
        <begin position="594"/>
        <end position="682"/>
    </location>
</feature>
<keyword evidence="2" id="KW-0805">Transcription regulation</keyword>
<dbReference type="AlphaFoldDB" id="A0AAE0M730"/>
<sequence>MRVTRTELPAKSNTSSAPPLHELRFVPSDQVTGLPRKRKQVPQACTLCRKSKKRCKHEVITSLSGSTLQTASRQSRSPGLHPEENVSPEESASQPPSQTRPTKADHHGPTEDTASTFIGETNPEGILAEAVLPDSTTAASPEKETTSSPGVWLTENPRQSKSSRRNDDSSTAWSSDRPFAVETRDLATFSHLCRKVIIAELGAEVRATDKVWRSLRGIFVGKILPLLPILDESHITGPRSESLAARAIEASVCLAAASDPGARPYLVLQKRLPESSSRSSTHVSHCEYTETVVQFIQEATAELRRSEPQEHALDCIRIMALTCLFWQPGPKTRYAPMDFFAILVSTVHSYGIHLMGAAGVCGSGGTNGPSRLFKCLYAIDRLLSAFYGRPIMFHNCDGLSVLKPDDNDAPSFKLFMSLIAQLDRVIELYRPRPTLKVCEFDFPVFERLILDAKAQHEPDSILATLEILYHAVSILSVRMPRDLFRLPREDGSGVSVTYDHLPPSRGNARRSLSADRIAETYQAYDLSPMPFIPYALTLSLSVEFRKWQYSRTPMFRARAKPIFAKTLSLLRELSGAWTSARIASRLGDEMIRKNDNAITKSTGGSSDRERNTHRVGRRQPESVRGDTLQGRLNTTGASGMDDRNMDDTNNALKPVLSRQTAHDNMTAPPTWGSENPHLLADVFPPNRVESHSRLVPAASSGPDEKRGEYHSHPPPPYQAPSGQAPDEFDFSIEGGVYNWPWDDPAAGSSSYSCSLPTLPLEDMSLFFDLSMMNTE</sequence>
<dbReference type="GO" id="GO:0003677">
    <property type="term" value="F:DNA binding"/>
    <property type="evidence" value="ECO:0007669"/>
    <property type="project" value="UniProtKB-KW"/>
</dbReference>
<feature type="compositionally biased region" description="Low complexity" evidence="5">
    <location>
        <begin position="88"/>
        <end position="97"/>
    </location>
</feature>
<evidence type="ECO:0000256" key="2">
    <source>
        <dbReference type="ARBA" id="ARBA00023015"/>
    </source>
</evidence>
<dbReference type="CDD" id="cd12148">
    <property type="entry name" value="fungal_TF_MHR"/>
    <property type="match status" value="1"/>
</dbReference>
<feature type="region of interest" description="Disordered" evidence="5">
    <location>
        <begin position="1"/>
        <end position="43"/>
    </location>
</feature>
<dbReference type="EMBL" id="JAUEDM010000003">
    <property type="protein sequence ID" value="KAK3321871.1"/>
    <property type="molecule type" value="Genomic_DNA"/>
</dbReference>